<gene>
    <name evidence="3" type="ORF">KGD84_10630</name>
</gene>
<dbReference type="SUPFAM" id="SSF55961">
    <property type="entry name" value="Bet v1-like"/>
    <property type="match status" value="1"/>
</dbReference>
<dbReference type="Pfam" id="PF08327">
    <property type="entry name" value="AHSA1"/>
    <property type="match status" value="1"/>
</dbReference>
<dbReference type="EMBL" id="CP074133">
    <property type="protein sequence ID" value="QUX24673.1"/>
    <property type="molecule type" value="Genomic_DNA"/>
</dbReference>
<protein>
    <submittedName>
        <fullName evidence="3">SRPBCC domain-containing protein</fullName>
    </submittedName>
</protein>
<evidence type="ECO:0000313" key="4">
    <source>
        <dbReference type="Proteomes" id="UP000676079"/>
    </source>
</evidence>
<dbReference type="Proteomes" id="UP000676079">
    <property type="component" value="Chromosome"/>
</dbReference>
<proteinExistence type="inferred from homology"/>
<sequence>MDTDERAAAVRRTDDGWELRFRRGFAHGRPKVWEAITESGHLAHWLPCDIVGERRAGAAIELPFWPAGAGEEDDAPLRGEIRVWDPPSVFEWTWDGDVLRWEAAEADGGTLLTFTTRLGPDPDAAARTATGYHVCLEYLEALLDTGTTDHVVEPDPAPLRKLYGGAVAAAG</sequence>
<evidence type="ECO:0000313" key="3">
    <source>
        <dbReference type="EMBL" id="QUX24673.1"/>
    </source>
</evidence>
<dbReference type="RefSeq" id="WP_220560114.1">
    <property type="nucleotide sequence ID" value="NZ_CP074133.1"/>
</dbReference>
<dbReference type="Gene3D" id="3.30.530.20">
    <property type="match status" value="1"/>
</dbReference>
<evidence type="ECO:0000256" key="1">
    <source>
        <dbReference type="ARBA" id="ARBA00006817"/>
    </source>
</evidence>
<feature type="domain" description="Activator of Hsp90 ATPase homologue 1/2-like C-terminal" evidence="2">
    <location>
        <begin position="31"/>
        <end position="143"/>
    </location>
</feature>
<evidence type="ECO:0000259" key="2">
    <source>
        <dbReference type="Pfam" id="PF08327"/>
    </source>
</evidence>
<keyword evidence="4" id="KW-1185">Reference proteome</keyword>
<reference evidence="3 4" key="1">
    <citation type="submission" date="2021-05" db="EMBL/GenBank/DDBJ databases">
        <title>Direct Submission.</title>
        <authorList>
            <person name="Li K."/>
            <person name="Gao J."/>
        </authorList>
    </citation>
    <scope>NUCLEOTIDE SEQUENCE [LARGE SCALE GENOMIC DNA]</scope>
    <source>
        <strain evidence="3 4">Mg02</strain>
    </source>
</reference>
<name>A0ABX8BV82_9ACTN</name>
<dbReference type="InterPro" id="IPR023393">
    <property type="entry name" value="START-like_dom_sf"/>
</dbReference>
<organism evidence="3 4">
    <name type="scientific">Nocardiopsis changdeensis</name>
    <dbReference type="NCBI Taxonomy" id="2831969"/>
    <lineage>
        <taxon>Bacteria</taxon>
        <taxon>Bacillati</taxon>
        <taxon>Actinomycetota</taxon>
        <taxon>Actinomycetes</taxon>
        <taxon>Streptosporangiales</taxon>
        <taxon>Nocardiopsidaceae</taxon>
        <taxon>Nocardiopsis</taxon>
    </lineage>
</organism>
<dbReference type="InterPro" id="IPR013538">
    <property type="entry name" value="ASHA1/2-like_C"/>
</dbReference>
<accession>A0ABX8BV82</accession>
<comment type="similarity">
    <text evidence="1">Belongs to the AHA1 family.</text>
</comment>